<dbReference type="EMBL" id="ASPP01037913">
    <property type="protein sequence ID" value="ETO01579.1"/>
    <property type="molecule type" value="Genomic_DNA"/>
</dbReference>
<dbReference type="SUPFAM" id="SSF54928">
    <property type="entry name" value="RNA-binding domain, RBD"/>
    <property type="match status" value="1"/>
</dbReference>
<dbReference type="Proteomes" id="UP000023152">
    <property type="component" value="Unassembled WGS sequence"/>
</dbReference>
<evidence type="ECO:0000313" key="2">
    <source>
        <dbReference type="Proteomes" id="UP000023152"/>
    </source>
</evidence>
<reference evidence="1 2" key="1">
    <citation type="journal article" date="2013" name="Curr. Biol.">
        <title>The Genome of the Foraminiferan Reticulomyxa filosa.</title>
        <authorList>
            <person name="Glockner G."/>
            <person name="Hulsmann N."/>
            <person name="Schleicher M."/>
            <person name="Noegel A.A."/>
            <person name="Eichinger L."/>
            <person name="Gallinger C."/>
            <person name="Pawlowski J."/>
            <person name="Sierra R."/>
            <person name="Euteneuer U."/>
            <person name="Pillet L."/>
            <person name="Moustafa A."/>
            <person name="Platzer M."/>
            <person name="Groth M."/>
            <person name="Szafranski K."/>
            <person name="Schliwa M."/>
        </authorList>
    </citation>
    <scope>NUCLEOTIDE SEQUENCE [LARGE SCALE GENOMIC DNA]</scope>
</reference>
<protein>
    <submittedName>
        <fullName evidence="1">Uncharacterized protein</fullName>
    </submittedName>
</protein>
<proteinExistence type="predicted"/>
<gene>
    <name evidence="1" type="ORF">RFI_35863</name>
</gene>
<keyword evidence="2" id="KW-1185">Reference proteome</keyword>
<dbReference type="InterPro" id="IPR035979">
    <property type="entry name" value="RBD_domain_sf"/>
</dbReference>
<organism evidence="1 2">
    <name type="scientific">Reticulomyxa filosa</name>
    <dbReference type="NCBI Taxonomy" id="46433"/>
    <lineage>
        <taxon>Eukaryota</taxon>
        <taxon>Sar</taxon>
        <taxon>Rhizaria</taxon>
        <taxon>Retaria</taxon>
        <taxon>Foraminifera</taxon>
        <taxon>Monothalamids</taxon>
        <taxon>Reticulomyxidae</taxon>
        <taxon>Reticulomyxa</taxon>
    </lineage>
</organism>
<evidence type="ECO:0000313" key="1">
    <source>
        <dbReference type="EMBL" id="ETO01579.1"/>
    </source>
</evidence>
<sequence length="234" mass="27099">MPGKEELNASSIFAKGFSPRMKSEDLLQYWKTELGVENVRGIRLVICPLITHEFAESKDVQKRQQKKQKMKQDIVSKHFMGDCYVFLKNKELAQQVCGKTFDCHGRQILTGPGPLYSNVCRLEVKREVIPFQMDKCLYIQNLPYYATWLDITKWIESAKIKVEHVYKHPGETFAYARLHFDFSAAEAQKLLDMQVLTGYRPKVIALSPDDSRKIWDRIAIRRVGAEVNLILSNK</sequence>
<dbReference type="GO" id="GO:0003676">
    <property type="term" value="F:nucleic acid binding"/>
    <property type="evidence" value="ECO:0007669"/>
    <property type="project" value="InterPro"/>
</dbReference>
<dbReference type="AlphaFoldDB" id="X6LIY3"/>
<accession>X6LIY3</accession>
<name>X6LIY3_RETFI</name>
<comment type="caution">
    <text evidence="1">The sequence shown here is derived from an EMBL/GenBank/DDBJ whole genome shotgun (WGS) entry which is preliminary data.</text>
</comment>